<evidence type="ECO:0000313" key="3">
    <source>
        <dbReference type="Proteomes" id="UP000794436"/>
    </source>
</evidence>
<feature type="region of interest" description="Disordered" evidence="1">
    <location>
        <begin position="1"/>
        <end position="20"/>
    </location>
</feature>
<sequence length="447" mass="50112">MTTLMRAYSAAQGQEAPRGHEDMVIDPTLSFLDEMEGLPALVDTSTDPGSSSEDLTEELLREMLIDPDVNALLADGHGKKATRALKRNGKKPRSERYSPTKVTKPTSQARQKEEVDYLRRQVQELEAELNKLQQNHGAEAASQGALSVTSGSKAAVWKGLAERQRDAKQKAEVENVKLKEMLEDQLKIASSLEKLVRKRLGTEANEWGNMVRMSSFLPADSPESIFSSITESMESCAVEVEAFLRECGLDEVSGNFKDIKSRCGDRDDLFLEIQSCRELPFPMQATADTVWYAVNAKYMDTHGAASGSVRPLGNLYHLHFTINKVVRRSDVAVDVYAISKREDHANRVIIKWESRAFLSSSVFREKRVRMREHGCMIIQRDPAQPASSSLIKSCVRSWPEIDESAPTIRQFELIVDLLIGSYNDNMQAMYQMVENSLLDTALSQQQC</sequence>
<comment type="caution">
    <text evidence="2">The sequence shown here is derived from an EMBL/GenBank/DDBJ whole genome shotgun (WGS) entry which is preliminary data.</text>
</comment>
<dbReference type="EMBL" id="SPLM01000109">
    <property type="protein sequence ID" value="TMW59778.1"/>
    <property type="molecule type" value="Genomic_DNA"/>
</dbReference>
<evidence type="ECO:0008006" key="4">
    <source>
        <dbReference type="Google" id="ProtNLM"/>
    </source>
</evidence>
<name>A0A8K1CB67_PYTOL</name>
<dbReference type="PANTHER" id="PTHR35796">
    <property type="entry name" value="HYPOTHETICAL CYTOSOLIC PROTEIN"/>
    <property type="match status" value="1"/>
</dbReference>
<reference evidence="2" key="1">
    <citation type="submission" date="2019-03" db="EMBL/GenBank/DDBJ databases">
        <title>Long read genome sequence of the mycoparasitic Pythium oligandrum ATCC 38472 isolated from sugarbeet rhizosphere.</title>
        <authorList>
            <person name="Gaulin E."/>
        </authorList>
    </citation>
    <scope>NUCLEOTIDE SEQUENCE</scope>
    <source>
        <strain evidence="2">ATCC 38472_TT</strain>
    </source>
</reference>
<evidence type="ECO:0000256" key="1">
    <source>
        <dbReference type="SAM" id="MobiDB-lite"/>
    </source>
</evidence>
<feature type="compositionally biased region" description="Polar residues" evidence="1">
    <location>
        <begin position="100"/>
        <end position="109"/>
    </location>
</feature>
<dbReference type="Proteomes" id="UP000794436">
    <property type="component" value="Unassembled WGS sequence"/>
</dbReference>
<dbReference type="AlphaFoldDB" id="A0A8K1CB67"/>
<organism evidence="2 3">
    <name type="scientific">Pythium oligandrum</name>
    <name type="common">Mycoparasitic fungus</name>
    <dbReference type="NCBI Taxonomy" id="41045"/>
    <lineage>
        <taxon>Eukaryota</taxon>
        <taxon>Sar</taxon>
        <taxon>Stramenopiles</taxon>
        <taxon>Oomycota</taxon>
        <taxon>Peronosporomycetes</taxon>
        <taxon>Pythiales</taxon>
        <taxon>Pythiaceae</taxon>
        <taxon>Pythium</taxon>
    </lineage>
</organism>
<feature type="compositionally biased region" description="Basic residues" evidence="1">
    <location>
        <begin position="79"/>
        <end position="91"/>
    </location>
</feature>
<proteinExistence type="predicted"/>
<protein>
    <recommendedName>
        <fullName evidence="4">M96 mating-specific protein family</fullName>
    </recommendedName>
</protein>
<feature type="region of interest" description="Disordered" evidence="1">
    <location>
        <begin position="75"/>
        <end position="114"/>
    </location>
</feature>
<gene>
    <name evidence="2" type="ORF">Poli38472_004847</name>
</gene>
<dbReference type="PANTHER" id="PTHR35796:SF3">
    <property type="entry name" value="BHLH DOMAIN-CONTAINING PROTEIN"/>
    <property type="match status" value="1"/>
</dbReference>
<evidence type="ECO:0000313" key="2">
    <source>
        <dbReference type="EMBL" id="TMW59778.1"/>
    </source>
</evidence>
<dbReference type="OrthoDB" id="117324at2759"/>
<accession>A0A8K1CB67</accession>
<keyword evidence="3" id="KW-1185">Reference proteome</keyword>